<organism evidence="2 4">
    <name type="scientific">Legionella birminghamensis</name>
    <dbReference type="NCBI Taxonomy" id="28083"/>
    <lineage>
        <taxon>Bacteria</taxon>
        <taxon>Pseudomonadati</taxon>
        <taxon>Pseudomonadota</taxon>
        <taxon>Gammaproteobacteria</taxon>
        <taxon>Legionellales</taxon>
        <taxon>Legionellaceae</taxon>
        <taxon>Legionella</taxon>
    </lineage>
</organism>
<gene>
    <name evidence="1" type="ORF">Lbir_2834</name>
    <name evidence="2" type="ORF">NCTC12437_00827</name>
</gene>
<dbReference type="AlphaFoldDB" id="A0A378I772"/>
<dbReference type="Proteomes" id="UP000054735">
    <property type="component" value="Unassembled WGS sequence"/>
</dbReference>
<dbReference type="OrthoDB" id="5644952at2"/>
<dbReference type="EMBL" id="UGNW01000001">
    <property type="protein sequence ID" value="STX31057.1"/>
    <property type="molecule type" value="Genomic_DNA"/>
</dbReference>
<accession>A0A378I772</accession>
<dbReference type="EMBL" id="LNXT01000048">
    <property type="protein sequence ID" value="KTC68232.1"/>
    <property type="molecule type" value="Genomic_DNA"/>
</dbReference>
<evidence type="ECO:0000313" key="2">
    <source>
        <dbReference type="EMBL" id="STX31057.1"/>
    </source>
</evidence>
<evidence type="ECO:0000313" key="4">
    <source>
        <dbReference type="Proteomes" id="UP000255066"/>
    </source>
</evidence>
<protein>
    <submittedName>
        <fullName evidence="2">Uncharacterized protein</fullName>
    </submittedName>
</protein>
<evidence type="ECO:0000313" key="3">
    <source>
        <dbReference type="Proteomes" id="UP000054735"/>
    </source>
</evidence>
<evidence type="ECO:0000313" key="1">
    <source>
        <dbReference type="EMBL" id="KTC68232.1"/>
    </source>
</evidence>
<dbReference type="STRING" id="28083.Lbir_2834"/>
<reference evidence="2 4" key="2">
    <citation type="submission" date="2018-06" db="EMBL/GenBank/DDBJ databases">
        <authorList>
            <consortium name="Pathogen Informatics"/>
            <person name="Doyle S."/>
        </authorList>
    </citation>
    <scope>NUCLEOTIDE SEQUENCE [LARGE SCALE GENOMIC DNA]</scope>
    <source>
        <strain evidence="2 4">NCTC12437</strain>
    </source>
</reference>
<reference evidence="1 3" key="1">
    <citation type="submission" date="2015-11" db="EMBL/GenBank/DDBJ databases">
        <title>Genomic analysis of 38 Legionella species identifies large and diverse effector repertoires.</title>
        <authorList>
            <person name="Burstein D."/>
            <person name="Amaro F."/>
            <person name="Zusman T."/>
            <person name="Lifshitz Z."/>
            <person name="Cohen O."/>
            <person name="Gilbert J.A."/>
            <person name="Pupko T."/>
            <person name="Shuman H.A."/>
            <person name="Segal G."/>
        </authorList>
    </citation>
    <scope>NUCLEOTIDE SEQUENCE [LARGE SCALE GENOMIC DNA]</scope>
    <source>
        <strain evidence="1 3">CDC#1407-AL-14</strain>
    </source>
</reference>
<name>A0A378I772_9GAMM</name>
<keyword evidence="3" id="KW-1185">Reference proteome</keyword>
<dbReference type="RefSeq" id="WP_058524809.1">
    <property type="nucleotide sequence ID" value="NZ_CAAAHV010000017.1"/>
</dbReference>
<dbReference type="Proteomes" id="UP000255066">
    <property type="component" value="Unassembled WGS sequence"/>
</dbReference>
<proteinExistence type="predicted"/>
<sequence>MNLEHTSPFPKTAEALIAYCKKLPFTVVVIDPWNKQRPYYLAVDMERYMPDCGRTGIVNIEFGLKFTAEEAEMKPRL</sequence>